<dbReference type="GO" id="GO:0016887">
    <property type="term" value="F:ATP hydrolysis activity"/>
    <property type="evidence" value="ECO:0007669"/>
    <property type="project" value="InterPro"/>
</dbReference>
<dbReference type="PANTHER" id="PTHR35894:SF1">
    <property type="entry name" value="PHOSPHORIBULOKINASE _ URIDINE KINASE FAMILY"/>
    <property type="match status" value="1"/>
</dbReference>
<evidence type="ECO:0000256" key="2">
    <source>
        <dbReference type="SAM" id="Phobius"/>
    </source>
</evidence>
<keyword evidence="2" id="KW-0812">Transmembrane</keyword>
<sequence length="399" mass="45126">MTPDRNYYFPTKGHAALREVIRYGLAGDEGFIIITGEIGTGKTLMLRLMMDDLPDRFETAVILSPHLSRLELLLAIFQDIGLAGPPEHPASLDSLLRILNDHLYALAQQGKKLLIVIDEAQNLPDESLEQLRLLSNFETDTQKLLQIVLFGQPELRGKLSQTNMRQLVQRVSIMETLAPLSKQEMVNYILHRFKKSGVYEMPRSFATTDLIWRYTKGYPRLINKIMSRALLVAYAEKKTKISRKIVNEAIASFNTPKQRGLLASRVLRWGTGFCLLILLFWATAFAPPWLAQTISYDRDAMPQWYLQTTAWFTQLADDGRQSMELWQEKVIVWINGQTNTPKQPPSQPSKVVQTMPLPAPLPTATPPLEGEADTPLPAGEPTAENLRPVYPSPFMRGSQ</sequence>
<reference evidence="4" key="1">
    <citation type="journal article" date="2022" name="bioRxiv">
        <title>Thiovibrio frasassiensisgen. nov., sp. nov., an autotrophic, elemental sulfur disproportionating bacterium isolated from sulfidic karst sediment, and proposal of Thiovibrionaceae fam. nov.</title>
        <authorList>
            <person name="Aronson H."/>
            <person name="Thomas C."/>
            <person name="Bhattacharyya M."/>
            <person name="Eckstein S."/>
            <person name="Jensen S."/>
            <person name="Barco R."/>
            <person name="Macalady J."/>
            <person name="Amend J."/>
        </authorList>
    </citation>
    <scope>NUCLEOTIDE SEQUENCE</scope>
    <source>
        <strain evidence="4">RS19-109</strain>
    </source>
</reference>
<feature type="transmembrane region" description="Helical" evidence="2">
    <location>
        <begin position="266"/>
        <end position="290"/>
    </location>
</feature>
<reference evidence="4" key="2">
    <citation type="submission" date="2022-10" db="EMBL/GenBank/DDBJ databases">
        <authorList>
            <person name="Aronson H.S."/>
        </authorList>
    </citation>
    <scope>NUCLEOTIDE SEQUENCE</scope>
    <source>
        <strain evidence="4">RS19-109</strain>
    </source>
</reference>
<dbReference type="CDD" id="cd00009">
    <property type="entry name" value="AAA"/>
    <property type="match status" value="1"/>
</dbReference>
<dbReference type="RefSeq" id="WP_307633415.1">
    <property type="nucleotide sequence ID" value="NZ_JAPHEH010000001.1"/>
</dbReference>
<dbReference type="InterPro" id="IPR049945">
    <property type="entry name" value="AAA_22"/>
</dbReference>
<dbReference type="AlphaFoldDB" id="A0A9X4MPC9"/>
<dbReference type="Gene3D" id="3.40.50.300">
    <property type="entry name" value="P-loop containing nucleotide triphosphate hydrolases"/>
    <property type="match status" value="1"/>
</dbReference>
<evidence type="ECO:0000256" key="1">
    <source>
        <dbReference type="SAM" id="MobiDB-lite"/>
    </source>
</evidence>
<dbReference type="EMBL" id="JAPHEH010000001">
    <property type="protein sequence ID" value="MDG4476447.1"/>
    <property type="molecule type" value="Genomic_DNA"/>
</dbReference>
<dbReference type="InterPro" id="IPR027417">
    <property type="entry name" value="P-loop_NTPase"/>
</dbReference>
<dbReference type="Proteomes" id="UP001154240">
    <property type="component" value="Unassembled WGS sequence"/>
</dbReference>
<keyword evidence="2" id="KW-1133">Transmembrane helix</keyword>
<evidence type="ECO:0000313" key="4">
    <source>
        <dbReference type="EMBL" id="MDG4476447.1"/>
    </source>
</evidence>
<dbReference type="SUPFAM" id="SSF52540">
    <property type="entry name" value="P-loop containing nucleoside triphosphate hydrolases"/>
    <property type="match status" value="1"/>
</dbReference>
<evidence type="ECO:0000313" key="5">
    <source>
        <dbReference type="Proteomes" id="UP001154240"/>
    </source>
</evidence>
<dbReference type="PANTHER" id="PTHR35894">
    <property type="entry name" value="GENERAL SECRETION PATHWAY PROTEIN A-RELATED"/>
    <property type="match status" value="1"/>
</dbReference>
<feature type="domain" description="ORC1/DEAH AAA+ ATPase" evidence="3">
    <location>
        <begin position="28"/>
        <end position="159"/>
    </location>
</feature>
<name>A0A9X4MPC9_9BACT</name>
<dbReference type="InterPro" id="IPR052026">
    <property type="entry name" value="ExeA_AAA_ATPase_DNA-bind"/>
</dbReference>
<keyword evidence="5" id="KW-1185">Reference proteome</keyword>
<dbReference type="Pfam" id="PF13401">
    <property type="entry name" value="AAA_22"/>
    <property type="match status" value="1"/>
</dbReference>
<keyword evidence="2" id="KW-0472">Membrane</keyword>
<evidence type="ECO:0000259" key="3">
    <source>
        <dbReference type="Pfam" id="PF13401"/>
    </source>
</evidence>
<proteinExistence type="predicted"/>
<organism evidence="4 5">
    <name type="scientific">Thiovibrio frasassiensis</name>
    <dbReference type="NCBI Taxonomy" id="2984131"/>
    <lineage>
        <taxon>Bacteria</taxon>
        <taxon>Pseudomonadati</taxon>
        <taxon>Thermodesulfobacteriota</taxon>
        <taxon>Desulfobulbia</taxon>
        <taxon>Desulfobulbales</taxon>
        <taxon>Thiovibrionaceae</taxon>
        <taxon>Thiovibrio</taxon>
    </lineage>
</organism>
<comment type="caution">
    <text evidence="4">The sequence shown here is derived from an EMBL/GenBank/DDBJ whole genome shotgun (WGS) entry which is preliminary data.</text>
</comment>
<feature type="region of interest" description="Disordered" evidence="1">
    <location>
        <begin position="337"/>
        <end position="399"/>
    </location>
</feature>
<accession>A0A9X4MPC9</accession>
<gene>
    <name evidence="4" type="ORF">OLX77_09805</name>
</gene>
<protein>
    <submittedName>
        <fullName evidence="4">AAA family ATPase</fullName>
    </submittedName>
</protein>